<feature type="compositionally biased region" description="Basic and acidic residues" evidence="1">
    <location>
        <begin position="28"/>
        <end position="46"/>
    </location>
</feature>
<proteinExistence type="predicted"/>
<gene>
    <name evidence="2" type="ORF">EZS28_036777</name>
</gene>
<dbReference type="AlphaFoldDB" id="A0A5J4U9X4"/>
<dbReference type="EMBL" id="SNRW01018071">
    <property type="protein sequence ID" value="KAA6367696.1"/>
    <property type="molecule type" value="Genomic_DNA"/>
</dbReference>
<feature type="region of interest" description="Disordered" evidence="1">
    <location>
        <begin position="26"/>
        <end position="46"/>
    </location>
</feature>
<organism evidence="2 3">
    <name type="scientific">Streblomastix strix</name>
    <dbReference type="NCBI Taxonomy" id="222440"/>
    <lineage>
        <taxon>Eukaryota</taxon>
        <taxon>Metamonada</taxon>
        <taxon>Preaxostyla</taxon>
        <taxon>Oxymonadida</taxon>
        <taxon>Streblomastigidae</taxon>
        <taxon>Streblomastix</taxon>
    </lineage>
</organism>
<dbReference type="Proteomes" id="UP000324800">
    <property type="component" value="Unassembled WGS sequence"/>
</dbReference>
<comment type="caution">
    <text evidence="2">The sequence shown here is derived from an EMBL/GenBank/DDBJ whole genome shotgun (WGS) entry which is preliminary data.</text>
</comment>
<sequence length="161" mass="18094">MLSTATEALNQEDSTEFANSKVIYAHHQSSEKHHSKSTEHKNGDVAHEKQSAVCCTNNYLQTSRTSQIAQIKFQNNMIRLIPPDIQHAMRLKPNYLKFSTARAIHTVAPFTFVIAIPLACHSVASIHFTHNCSLHKNYQNLSLYSSNGTPQLSIISTFEEI</sequence>
<evidence type="ECO:0000313" key="3">
    <source>
        <dbReference type="Proteomes" id="UP000324800"/>
    </source>
</evidence>
<name>A0A5J4U9X4_9EUKA</name>
<accession>A0A5J4U9X4</accession>
<evidence type="ECO:0000256" key="1">
    <source>
        <dbReference type="SAM" id="MobiDB-lite"/>
    </source>
</evidence>
<evidence type="ECO:0000313" key="2">
    <source>
        <dbReference type="EMBL" id="KAA6367696.1"/>
    </source>
</evidence>
<protein>
    <submittedName>
        <fullName evidence="2">Uncharacterized protein</fullName>
    </submittedName>
</protein>
<reference evidence="2 3" key="1">
    <citation type="submission" date="2019-03" db="EMBL/GenBank/DDBJ databases">
        <title>Single cell metagenomics reveals metabolic interactions within the superorganism composed of flagellate Streblomastix strix and complex community of Bacteroidetes bacteria on its surface.</title>
        <authorList>
            <person name="Treitli S.C."/>
            <person name="Kolisko M."/>
            <person name="Husnik F."/>
            <person name="Keeling P."/>
            <person name="Hampl V."/>
        </authorList>
    </citation>
    <scope>NUCLEOTIDE SEQUENCE [LARGE SCALE GENOMIC DNA]</scope>
    <source>
        <strain evidence="2">ST1C</strain>
    </source>
</reference>